<sequence length="80" mass="8887">MTDLHHHPHRAPRRRQSAAAPVKKSSAMPVATSPARPVDVQVRIGGRWIAGQALSHRDDEVLVSHHGHLVWVNQQSVRTP</sequence>
<protein>
    <submittedName>
        <fullName evidence="2">Uncharacterized protein</fullName>
    </submittedName>
</protein>
<organism evidence="2 3">
    <name type="scientific">Kribbella voronezhensis</name>
    <dbReference type="NCBI Taxonomy" id="2512212"/>
    <lineage>
        <taxon>Bacteria</taxon>
        <taxon>Bacillati</taxon>
        <taxon>Actinomycetota</taxon>
        <taxon>Actinomycetes</taxon>
        <taxon>Propionibacteriales</taxon>
        <taxon>Kribbellaceae</taxon>
        <taxon>Kribbella</taxon>
    </lineage>
</organism>
<dbReference type="OrthoDB" id="3829803at2"/>
<gene>
    <name evidence="2" type="ORF">EV138_2699</name>
</gene>
<dbReference type="EMBL" id="SOCE01000001">
    <property type="protein sequence ID" value="TDU89144.1"/>
    <property type="molecule type" value="Genomic_DNA"/>
</dbReference>
<dbReference type="Proteomes" id="UP000295151">
    <property type="component" value="Unassembled WGS sequence"/>
</dbReference>
<comment type="caution">
    <text evidence="2">The sequence shown here is derived from an EMBL/GenBank/DDBJ whole genome shotgun (WGS) entry which is preliminary data.</text>
</comment>
<name>A0A4R7TAV5_9ACTN</name>
<accession>A0A4R7TAV5</accession>
<keyword evidence="3" id="KW-1185">Reference proteome</keyword>
<evidence type="ECO:0000313" key="3">
    <source>
        <dbReference type="Proteomes" id="UP000295151"/>
    </source>
</evidence>
<dbReference type="AlphaFoldDB" id="A0A4R7TAV5"/>
<evidence type="ECO:0000256" key="1">
    <source>
        <dbReference type="SAM" id="MobiDB-lite"/>
    </source>
</evidence>
<evidence type="ECO:0000313" key="2">
    <source>
        <dbReference type="EMBL" id="TDU89144.1"/>
    </source>
</evidence>
<proteinExistence type="predicted"/>
<feature type="compositionally biased region" description="Basic residues" evidence="1">
    <location>
        <begin position="1"/>
        <end position="16"/>
    </location>
</feature>
<reference evidence="2 3" key="1">
    <citation type="submission" date="2019-03" db="EMBL/GenBank/DDBJ databases">
        <title>Genomic Encyclopedia of Type Strains, Phase III (KMG-III): the genomes of soil and plant-associated and newly described type strains.</title>
        <authorList>
            <person name="Whitman W."/>
        </authorList>
    </citation>
    <scope>NUCLEOTIDE SEQUENCE [LARGE SCALE GENOMIC DNA]</scope>
    <source>
        <strain evidence="2 3">VKM Ac-2575</strain>
    </source>
</reference>
<feature type="region of interest" description="Disordered" evidence="1">
    <location>
        <begin position="1"/>
        <end position="35"/>
    </location>
</feature>